<dbReference type="Proteomes" id="UP001385951">
    <property type="component" value="Unassembled WGS sequence"/>
</dbReference>
<accession>A0AAW0FY69</accession>
<evidence type="ECO:0000313" key="1">
    <source>
        <dbReference type="EMBL" id="KAK7682306.1"/>
    </source>
</evidence>
<organism evidence="1 2">
    <name type="scientific">Cerrena zonata</name>
    <dbReference type="NCBI Taxonomy" id="2478898"/>
    <lineage>
        <taxon>Eukaryota</taxon>
        <taxon>Fungi</taxon>
        <taxon>Dikarya</taxon>
        <taxon>Basidiomycota</taxon>
        <taxon>Agaricomycotina</taxon>
        <taxon>Agaricomycetes</taxon>
        <taxon>Polyporales</taxon>
        <taxon>Cerrenaceae</taxon>
        <taxon>Cerrena</taxon>
    </lineage>
</organism>
<dbReference type="AlphaFoldDB" id="A0AAW0FY69"/>
<sequence length="163" mass="18334">MMCTTIEKALQSLLKAEQPLTVANVLSAYLEIAGFTTTNPDTVSEDAIMAFEHALDKHPAPPPPRKTKSGKLIPRKETQRWSFEVAKLRDEYWIDRLGVKSCAKCKCRKCGRYIGSTPAIEEAPTQKKRVVNKRGTKKRIVKRKAEIESVWDPYAPSTSAFVL</sequence>
<dbReference type="EMBL" id="JASBNA010000036">
    <property type="protein sequence ID" value="KAK7682306.1"/>
    <property type="molecule type" value="Genomic_DNA"/>
</dbReference>
<name>A0AAW0FY69_9APHY</name>
<reference evidence="1 2" key="1">
    <citation type="submission" date="2022-09" db="EMBL/GenBank/DDBJ databases">
        <authorList>
            <person name="Palmer J.M."/>
        </authorList>
    </citation>
    <scope>NUCLEOTIDE SEQUENCE [LARGE SCALE GENOMIC DNA]</scope>
    <source>
        <strain evidence="1 2">DSM 7382</strain>
    </source>
</reference>
<proteinExistence type="predicted"/>
<gene>
    <name evidence="1" type="ORF">QCA50_014509</name>
</gene>
<evidence type="ECO:0000313" key="2">
    <source>
        <dbReference type="Proteomes" id="UP001385951"/>
    </source>
</evidence>
<keyword evidence="2" id="KW-1185">Reference proteome</keyword>
<protein>
    <submittedName>
        <fullName evidence="1">Uncharacterized protein</fullName>
    </submittedName>
</protein>
<comment type="caution">
    <text evidence="1">The sequence shown here is derived from an EMBL/GenBank/DDBJ whole genome shotgun (WGS) entry which is preliminary data.</text>
</comment>